<reference evidence="1" key="1">
    <citation type="submission" date="2022-09" db="EMBL/GenBank/DDBJ databases">
        <title>Enrichment on poylsaccharides allowed isolation of novel metabolic and taxonomic groups of Haloarchaea.</title>
        <authorList>
            <person name="Sorokin D.Y."/>
            <person name="Elcheninov A.G."/>
            <person name="Khizhniak T.V."/>
            <person name="Kolganova T.V."/>
            <person name="Kublanov I.V."/>
        </authorList>
    </citation>
    <scope>NUCLEOTIDE SEQUENCE</scope>
    <source>
        <strain evidence="1">AArc-xg1-1</strain>
    </source>
</reference>
<evidence type="ECO:0000313" key="2">
    <source>
        <dbReference type="Proteomes" id="UP001321018"/>
    </source>
</evidence>
<protein>
    <submittedName>
        <fullName evidence="1">Uncharacterized protein</fullName>
    </submittedName>
</protein>
<dbReference type="AlphaFoldDB" id="A0AAP2Z0I5"/>
<organism evidence="1 2">
    <name type="scientific">Natronoglomus mannanivorans</name>
    <dbReference type="NCBI Taxonomy" id="2979990"/>
    <lineage>
        <taxon>Archaea</taxon>
        <taxon>Methanobacteriati</taxon>
        <taxon>Methanobacteriota</taxon>
        <taxon>Stenosarchaea group</taxon>
        <taxon>Halobacteria</taxon>
        <taxon>Halobacteriales</taxon>
        <taxon>Natrialbaceae</taxon>
        <taxon>Natronoglomus</taxon>
    </lineage>
</organism>
<feature type="non-terminal residue" evidence="1">
    <location>
        <position position="133"/>
    </location>
</feature>
<evidence type="ECO:0000313" key="1">
    <source>
        <dbReference type="EMBL" id="MCU4742210.1"/>
    </source>
</evidence>
<sequence length="133" mass="14425">MNVGPESHEAAHLRRVLVISETPWLRSATRALEDADEDESIAVDHLTPEEALDHDSFVADDGQQTNGHLDCVLTDDLEVVRAKRFGDRVPIVFAVDSPTATTLESVSSAVTEFVTIVIGRIFYSGSVAVCSES</sequence>
<proteinExistence type="predicted"/>
<comment type="caution">
    <text evidence="1">The sequence shown here is derived from an EMBL/GenBank/DDBJ whole genome shotgun (WGS) entry which is preliminary data.</text>
</comment>
<gene>
    <name evidence="1" type="ORF">OB960_12455</name>
</gene>
<name>A0AAP2Z0I5_9EURY</name>
<accession>A0AAP2Z0I5</accession>
<dbReference type="RefSeq" id="WP_338004038.1">
    <property type="nucleotide sequence ID" value="NZ_JAOPKA010000006.1"/>
</dbReference>
<dbReference type="EMBL" id="JAOPKA010000006">
    <property type="protein sequence ID" value="MCU4742210.1"/>
    <property type="molecule type" value="Genomic_DNA"/>
</dbReference>
<dbReference type="Proteomes" id="UP001321018">
    <property type="component" value="Unassembled WGS sequence"/>
</dbReference>